<reference evidence="1" key="1">
    <citation type="submission" date="2022-10" db="EMBL/GenBank/DDBJ databases">
        <title>Genome Sequence of Xylaria curta.</title>
        <authorList>
            <person name="Buettner E."/>
        </authorList>
    </citation>
    <scope>NUCLEOTIDE SEQUENCE</scope>
    <source>
        <strain evidence="1">Babe10</strain>
    </source>
</reference>
<organism evidence="1 2">
    <name type="scientific">Xylaria curta</name>
    <dbReference type="NCBI Taxonomy" id="42375"/>
    <lineage>
        <taxon>Eukaryota</taxon>
        <taxon>Fungi</taxon>
        <taxon>Dikarya</taxon>
        <taxon>Ascomycota</taxon>
        <taxon>Pezizomycotina</taxon>
        <taxon>Sordariomycetes</taxon>
        <taxon>Xylariomycetidae</taxon>
        <taxon>Xylariales</taxon>
        <taxon>Xylariaceae</taxon>
        <taxon>Xylaria</taxon>
    </lineage>
</organism>
<protein>
    <submittedName>
        <fullName evidence="1">Uncharacterized protein</fullName>
    </submittedName>
</protein>
<comment type="caution">
    <text evidence="1">The sequence shown here is derived from an EMBL/GenBank/DDBJ whole genome shotgun (WGS) entry which is preliminary data.</text>
</comment>
<keyword evidence="2" id="KW-1185">Reference proteome</keyword>
<proteinExistence type="predicted"/>
<sequence>MAETTSSFIQVRDVLVIGAGPSGLAVASSKWYLGVIVFLLYGFKKASLLFWVKIVSRSSRGPRLCEPLPAANFTDDEHRRFHWIKQHRAAKANKKNHKNGAVNPHPVSSPPTTTPELDLLALDAFGTSWMQRWQGMFKTFDISHLRSPMFFHVDPAERDALLSYAYANGRDDELRELHDCVGKELSKYQRKKRERMGRQPQNIPTIDERDRKDYYVPSTPLFFSHCECVADRYQLNDDMISQEQVEDICYDYVREFSDEQKIFSVKTNKGCHYGKIVVLAIGGNPPRIPSPLTTEEMEGATHAMHIKTFPPSYVQQRIAAKVETNVLVVGGGLTSAQIADLAIRRGVTNVWLIMRGPLKIKHFDIGLEWVGKFRNIEHAQFWNSESIEERYEKVMSARNGGSITPYYKKIVETHISAGRLSMLLHTTISEKKWDPVSKTWTVSLKGERQDLPPIDHIYYATGVETDFQSLPCLQSLCRDYPVENCGGFPCITEKMTWRDDVPLFVAGRFAALQLGPGAHNLIGARIGADRIAWSIQEMLGTEEGGDRDNWTQDKFNYLTGRGSRFDALESISVAT</sequence>
<evidence type="ECO:0000313" key="1">
    <source>
        <dbReference type="EMBL" id="KAJ2977400.1"/>
    </source>
</evidence>
<gene>
    <name evidence="1" type="ORF">NUW58_g7822</name>
</gene>
<dbReference type="Proteomes" id="UP001143856">
    <property type="component" value="Unassembled WGS sequence"/>
</dbReference>
<name>A0ACC1NDL9_9PEZI</name>
<evidence type="ECO:0000313" key="2">
    <source>
        <dbReference type="Proteomes" id="UP001143856"/>
    </source>
</evidence>
<accession>A0ACC1NDL9</accession>
<dbReference type="EMBL" id="JAPDGR010002149">
    <property type="protein sequence ID" value="KAJ2977400.1"/>
    <property type="molecule type" value="Genomic_DNA"/>
</dbReference>